<proteinExistence type="inferred from homology"/>
<evidence type="ECO:0000256" key="2">
    <source>
        <dbReference type="ARBA" id="ARBA00008335"/>
    </source>
</evidence>
<feature type="transmembrane region" description="Helical" evidence="7">
    <location>
        <begin position="208"/>
        <end position="232"/>
    </location>
</feature>
<feature type="transmembrane region" description="Helical" evidence="7">
    <location>
        <begin position="341"/>
        <end position="361"/>
    </location>
</feature>
<evidence type="ECO:0000256" key="7">
    <source>
        <dbReference type="SAM" id="Phobius"/>
    </source>
</evidence>
<dbReference type="GO" id="GO:0022857">
    <property type="term" value="F:transmembrane transporter activity"/>
    <property type="evidence" value="ECO:0007669"/>
    <property type="project" value="InterPro"/>
</dbReference>
<dbReference type="PROSITE" id="PS00216">
    <property type="entry name" value="SUGAR_TRANSPORT_1"/>
    <property type="match status" value="1"/>
</dbReference>
<comment type="caution">
    <text evidence="9">The sequence shown here is derived from an EMBL/GenBank/DDBJ whole genome shotgun (WGS) entry which is preliminary data.</text>
</comment>
<dbReference type="GO" id="GO:0005886">
    <property type="term" value="C:plasma membrane"/>
    <property type="evidence" value="ECO:0007669"/>
    <property type="project" value="UniProtKB-SubCell"/>
</dbReference>
<keyword evidence="4 7" id="KW-0812">Transmembrane</keyword>
<dbReference type="RefSeq" id="WP_118895829.1">
    <property type="nucleotide sequence ID" value="NZ_QOCT01000001.1"/>
</dbReference>
<evidence type="ECO:0000256" key="1">
    <source>
        <dbReference type="ARBA" id="ARBA00004651"/>
    </source>
</evidence>
<evidence type="ECO:0000256" key="5">
    <source>
        <dbReference type="ARBA" id="ARBA00022989"/>
    </source>
</evidence>
<feature type="transmembrane region" description="Helical" evidence="7">
    <location>
        <begin position="252"/>
        <end position="271"/>
    </location>
</feature>
<feature type="domain" description="Major facilitator superfamily (MFS) profile" evidence="8">
    <location>
        <begin position="10"/>
        <end position="392"/>
    </location>
</feature>
<feature type="transmembrane region" description="Helical" evidence="7">
    <location>
        <begin position="159"/>
        <end position="177"/>
    </location>
</feature>
<dbReference type="PANTHER" id="PTHR23514">
    <property type="entry name" value="BYPASS OF STOP CODON PROTEIN 6"/>
    <property type="match status" value="1"/>
</dbReference>
<keyword evidence="6 7" id="KW-0472">Membrane</keyword>
<protein>
    <submittedName>
        <fullName evidence="9">MFS transporter</fullName>
    </submittedName>
</protein>
<dbReference type="EMBL" id="QOCV01000002">
    <property type="protein sequence ID" value="RHW55240.1"/>
    <property type="molecule type" value="Genomic_DNA"/>
</dbReference>
<feature type="transmembrane region" description="Helical" evidence="7">
    <location>
        <begin position="48"/>
        <end position="67"/>
    </location>
</feature>
<evidence type="ECO:0000313" key="9">
    <source>
        <dbReference type="EMBL" id="RHW55240.1"/>
    </source>
</evidence>
<feature type="transmembrane region" description="Helical" evidence="7">
    <location>
        <begin position="7"/>
        <end position="28"/>
    </location>
</feature>
<evidence type="ECO:0000259" key="8">
    <source>
        <dbReference type="PROSITE" id="PS50850"/>
    </source>
</evidence>
<comment type="similarity">
    <text evidence="2">Belongs to the major facilitator superfamily.</text>
</comment>
<evidence type="ECO:0000256" key="6">
    <source>
        <dbReference type="ARBA" id="ARBA00023136"/>
    </source>
</evidence>
<gene>
    <name evidence="9" type="ORF">DS835_01300</name>
</gene>
<dbReference type="PROSITE" id="PS50850">
    <property type="entry name" value="MFS"/>
    <property type="match status" value="1"/>
</dbReference>
<reference evidence="9 10" key="1">
    <citation type="submission" date="2018-07" db="EMBL/GenBank/DDBJ databases">
        <title>Genome sequences of six Lactobacillus spp. isolated from bumble bee guts.</title>
        <authorList>
            <person name="Motta E.V.S."/>
            <person name="Moran N.A."/>
        </authorList>
    </citation>
    <scope>NUCLEOTIDE SEQUENCE [LARGE SCALE GENOMIC DNA]</scope>
    <source>
        <strain evidence="9 10">OCC3</strain>
    </source>
</reference>
<dbReference type="InterPro" id="IPR020846">
    <property type="entry name" value="MFS_dom"/>
</dbReference>
<dbReference type="Pfam" id="PF07690">
    <property type="entry name" value="MFS_1"/>
    <property type="match status" value="1"/>
</dbReference>
<feature type="transmembrane region" description="Helical" evidence="7">
    <location>
        <begin position="306"/>
        <end position="329"/>
    </location>
</feature>
<feature type="transmembrane region" description="Helical" evidence="7">
    <location>
        <begin position="79"/>
        <end position="107"/>
    </location>
</feature>
<name>A0A396SNX1_9LACO</name>
<feature type="transmembrane region" description="Helical" evidence="7">
    <location>
        <begin position="278"/>
        <end position="300"/>
    </location>
</feature>
<accession>A0A396SNX1</accession>
<keyword evidence="3" id="KW-0813">Transport</keyword>
<dbReference type="Gene3D" id="1.20.1250.20">
    <property type="entry name" value="MFS general substrate transporter like domains"/>
    <property type="match status" value="2"/>
</dbReference>
<evidence type="ECO:0000313" key="10">
    <source>
        <dbReference type="Proteomes" id="UP000265862"/>
    </source>
</evidence>
<dbReference type="InterPro" id="IPR011701">
    <property type="entry name" value="MFS"/>
</dbReference>
<feature type="transmembrane region" description="Helical" evidence="7">
    <location>
        <begin position="367"/>
        <end position="389"/>
    </location>
</feature>
<dbReference type="Proteomes" id="UP000265862">
    <property type="component" value="Unassembled WGS sequence"/>
</dbReference>
<dbReference type="SUPFAM" id="SSF103473">
    <property type="entry name" value="MFS general substrate transporter"/>
    <property type="match status" value="1"/>
</dbReference>
<dbReference type="InterPro" id="IPR051788">
    <property type="entry name" value="MFS_Transporter"/>
</dbReference>
<evidence type="ECO:0000256" key="3">
    <source>
        <dbReference type="ARBA" id="ARBA00022448"/>
    </source>
</evidence>
<organism evidence="9 10">
    <name type="scientific">Lactobacillus bombicola</name>
    <dbReference type="NCBI Taxonomy" id="1505723"/>
    <lineage>
        <taxon>Bacteria</taxon>
        <taxon>Bacillati</taxon>
        <taxon>Bacillota</taxon>
        <taxon>Bacilli</taxon>
        <taxon>Lactobacillales</taxon>
        <taxon>Lactobacillaceae</taxon>
        <taxon>Lactobacillus</taxon>
    </lineage>
</organism>
<dbReference type="AlphaFoldDB" id="A0A396SNX1"/>
<dbReference type="PANTHER" id="PTHR23514:SF3">
    <property type="entry name" value="BYPASS OF STOP CODON PROTEIN 6"/>
    <property type="match status" value="1"/>
</dbReference>
<comment type="subcellular location">
    <subcellularLocation>
        <location evidence="1">Cell membrane</location>
        <topology evidence="1">Multi-pass membrane protein</topology>
    </subcellularLocation>
</comment>
<evidence type="ECO:0000256" key="4">
    <source>
        <dbReference type="ARBA" id="ARBA00022692"/>
    </source>
</evidence>
<dbReference type="InterPro" id="IPR005829">
    <property type="entry name" value="Sugar_transporter_CS"/>
</dbReference>
<sequence length="398" mass="42792">MERKNNYAGVATSVYMHFAVVGAATLFISQYRQVLAQSWHATETQISLVMAMVGLGRIITILFAGAISDKIGRKKALLIALTSDAIFLLGAAFANNIWVAGIAAMFFGATNSFGDTAGYPALADAFPTKTATMNSFVKAAMQVMQMLFPFCVKLISNPRITACILVALILIDVFLTIKTAYAPQAQAQETKSEQETATMQTSSNQPKLAVDGLMIIALGFTLCFTFYIFSLYAPYYGQYVLNEPAANANQLVSWYSIASLVSVFVTSVLVTKVKRLTLIMVYSAITAVGLLFMVLSPSLLAGETGALAVGFFTAGGVWQVGLSVLTSYFPQGHGKITSYYSFAPAMVYFVAPLVAAFVLKANGTSTLMVFWITAIFAITSTILAAILIVRSKNFDIAD</sequence>
<dbReference type="InterPro" id="IPR036259">
    <property type="entry name" value="MFS_trans_sf"/>
</dbReference>
<keyword evidence="5 7" id="KW-1133">Transmembrane helix</keyword>